<dbReference type="PANTHER" id="PTHR31793:SF27">
    <property type="entry name" value="NOVEL THIOESTERASE SUPERFAMILY DOMAIN AND SAPOSIN A-TYPE DOMAIN CONTAINING PROTEIN (0610012H03RIK)"/>
    <property type="match status" value="1"/>
</dbReference>
<comment type="caution">
    <text evidence="3">The sequence shown here is derived from an EMBL/GenBank/DDBJ whole genome shotgun (WGS) entry which is preliminary data.</text>
</comment>
<reference evidence="3" key="1">
    <citation type="journal article" date="2021" name="Environ. Microbiol.">
        <title>Genomic characterization of three novel Desulfobacterota classes expand the metabolic and phylogenetic diversity of the phylum.</title>
        <authorList>
            <person name="Murphy C.L."/>
            <person name="Biggerstaff J."/>
            <person name="Eichhorn A."/>
            <person name="Ewing E."/>
            <person name="Shahan R."/>
            <person name="Soriano D."/>
            <person name="Stewart S."/>
            <person name="VanMol K."/>
            <person name="Walker R."/>
            <person name="Walters P."/>
            <person name="Elshahed M.S."/>
            <person name="Youssef N.H."/>
        </authorList>
    </citation>
    <scope>NUCLEOTIDE SEQUENCE</scope>
    <source>
        <strain evidence="3">Zod_Metabat.24</strain>
    </source>
</reference>
<name>A0A9D8PPJ8_9DELT</name>
<protein>
    <submittedName>
        <fullName evidence="3">Acyl-CoA thioesterase</fullName>
    </submittedName>
</protein>
<dbReference type="PANTHER" id="PTHR31793">
    <property type="entry name" value="4-HYDROXYBENZOYL-COA THIOESTERASE FAMILY MEMBER"/>
    <property type="match status" value="1"/>
</dbReference>
<dbReference type="InterPro" id="IPR029069">
    <property type="entry name" value="HotDog_dom_sf"/>
</dbReference>
<evidence type="ECO:0000313" key="4">
    <source>
        <dbReference type="Proteomes" id="UP000809273"/>
    </source>
</evidence>
<evidence type="ECO:0000313" key="3">
    <source>
        <dbReference type="EMBL" id="MBN1573498.1"/>
    </source>
</evidence>
<dbReference type="Gene3D" id="3.10.129.10">
    <property type="entry name" value="Hotdog Thioesterase"/>
    <property type="match status" value="1"/>
</dbReference>
<dbReference type="SUPFAM" id="SSF54637">
    <property type="entry name" value="Thioesterase/thiol ester dehydrase-isomerase"/>
    <property type="match status" value="1"/>
</dbReference>
<dbReference type="PIRSF" id="PIRSF003230">
    <property type="entry name" value="YbgC"/>
    <property type="match status" value="1"/>
</dbReference>
<dbReference type="Pfam" id="PF13279">
    <property type="entry name" value="4HBT_2"/>
    <property type="match status" value="1"/>
</dbReference>
<keyword evidence="2" id="KW-0378">Hydrolase</keyword>
<sequence>MEDLKRYKFKIRSRVRMSQTDIEGIVNNIRYFDFIEIGRFEYFRDLGISYGKLKEFGTGMALADISCSFLAPLYFDEEIDIYVKVGYLGDSSFHINYLIFVPGRRSLVAEGRTVSVFINPKTRRPDKMPEEFKRMILDFEGPDNVKTKG</sequence>
<evidence type="ECO:0000256" key="1">
    <source>
        <dbReference type="ARBA" id="ARBA00005953"/>
    </source>
</evidence>
<dbReference type="AlphaFoldDB" id="A0A9D8PPJ8"/>
<dbReference type="Proteomes" id="UP000809273">
    <property type="component" value="Unassembled WGS sequence"/>
</dbReference>
<accession>A0A9D8PPJ8</accession>
<dbReference type="GO" id="GO:0047617">
    <property type="term" value="F:fatty acyl-CoA hydrolase activity"/>
    <property type="evidence" value="ECO:0007669"/>
    <property type="project" value="TreeGrafter"/>
</dbReference>
<dbReference type="EMBL" id="JAFGIX010000050">
    <property type="protein sequence ID" value="MBN1573498.1"/>
    <property type="molecule type" value="Genomic_DNA"/>
</dbReference>
<reference evidence="3" key="2">
    <citation type="submission" date="2021-01" db="EMBL/GenBank/DDBJ databases">
        <authorList>
            <person name="Hahn C.R."/>
            <person name="Youssef N.H."/>
            <person name="Elshahed M."/>
        </authorList>
    </citation>
    <scope>NUCLEOTIDE SEQUENCE</scope>
    <source>
        <strain evidence="3">Zod_Metabat.24</strain>
    </source>
</reference>
<comment type="similarity">
    <text evidence="1">Belongs to the 4-hydroxybenzoyl-CoA thioesterase family.</text>
</comment>
<dbReference type="InterPro" id="IPR006684">
    <property type="entry name" value="YbgC/YbaW"/>
</dbReference>
<dbReference type="CDD" id="cd00586">
    <property type="entry name" value="4HBT"/>
    <property type="match status" value="1"/>
</dbReference>
<evidence type="ECO:0000256" key="2">
    <source>
        <dbReference type="ARBA" id="ARBA00022801"/>
    </source>
</evidence>
<proteinExistence type="inferred from homology"/>
<gene>
    <name evidence="3" type="ORF">JW984_09920</name>
</gene>
<dbReference type="InterPro" id="IPR050563">
    <property type="entry name" value="4-hydroxybenzoyl-CoA_TE"/>
</dbReference>
<organism evidence="3 4">
    <name type="scientific">Candidatus Zymogenus saltonus</name>
    <dbReference type="NCBI Taxonomy" id="2844893"/>
    <lineage>
        <taxon>Bacteria</taxon>
        <taxon>Deltaproteobacteria</taxon>
        <taxon>Candidatus Zymogenia</taxon>
        <taxon>Candidatus Zymogeniales</taxon>
        <taxon>Candidatus Zymogenaceae</taxon>
        <taxon>Candidatus Zymogenus</taxon>
    </lineage>
</organism>